<protein>
    <submittedName>
        <fullName evidence="9">TldD/PmbA family protein</fullName>
    </submittedName>
</protein>
<dbReference type="GO" id="GO:0008237">
    <property type="term" value="F:metallopeptidase activity"/>
    <property type="evidence" value="ECO:0007669"/>
    <property type="project" value="UniProtKB-KW"/>
</dbReference>
<keyword evidence="3" id="KW-0378">Hydrolase</keyword>
<keyword evidence="4" id="KW-0482">Metalloprotease</keyword>
<dbReference type="GO" id="GO:0005829">
    <property type="term" value="C:cytosol"/>
    <property type="evidence" value="ECO:0007669"/>
    <property type="project" value="TreeGrafter"/>
</dbReference>
<dbReference type="FunFam" id="3.30.2290.10:FF:000003">
    <property type="entry name" value="Zinc-dependent protease, TldD/PmbA family"/>
    <property type="match status" value="1"/>
</dbReference>
<dbReference type="NCBIfam" id="TIGR01409">
    <property type="entry name" value="TAT_signal_seq"/>
    <property type="match status" value="1"/>
</dbReference>
<comment type="similarity">
    <text evidence="1">Belongs to the peptidase U62 family.</text>
</comment>
<evidence type="ECO:0000256" key="5">
    <source>
        <dbReference type="SAM" id="SignalP"/>
    </source>
</evidence>
<dbReference type="InterPro" id="IPR045569">
    <property type="entry name" value="Metalloprtase-TldD/E_C"/>
</dbReference>
<sequence length="549" mass="59076">MTRSRRDFLKASAAVAAGGLVATRSASALAPSGSLIAAPGLISSDLPSADDPAIKALMQAALDVAKTGGASYADVRVAARRQQNVNTRDRIVQGVSDTDTFGLGVRTLVDGAWGFAATSRLDKDSVATATRAALEQARANRASQLRPVQLAPTPGNQVGEWKSPIETDPFNVAITDKVALLLAANESALKVKGIRNVTSSMFFLREEKSLMTSDGSFLVQTIYRTSPSMSVTAVSADFSDFQTVQSSEIAPMGLGYEWVINSKMAERAPKWAELAVQKLSAKPVEPGRYDLLLHPSNLWLTVHEVIAHPTELDRALGFEANYAGTSFIAPPAQVLGKLRIGSDLLNVVGDREQKGSLGAIGWDDEAVKPVKFDIIKNGVFVDYQTTREQATMMTDYYKSVGKPVRSYGCSYAQSWADVQFQRMPNVSMVPGKNDNTFESMIGTMDKGIAIVGDGSFSIDQQRYNGQFAGQIFYEVKGGKIVGQLKDVAYQFRTPDFWKSLKAIGGQKSYELGGAFGDAKGQPGQSNSVSHGCVPSLFQQTNIINTGRRA</sequence>
<dbReference type="PANTHER" id="PTHR30624">
    <property type="entry name" value="UNCHARACTERIZED PROTEIN TLDD AND PMBA"/>
    <property type="match status" value="1"/>
</dbReference>
<dbReference type="AlphaFoldDB" id="A0A6M4IQV4"/>
<keyword evidence="5" id="KW-0732">Signal</keyword>
<dbReference type="InterPro" id="IPR002510">
    <property type="entry name" value="Metalloprtase-TldD/E_N"/>
</dbReference>
<evidence type="ECO:0000256" key="1">
    <source>
        <dbReference type="ARBA" id="ARBA00005836"/>
    </source>
</evidence>
<dbReference type="EMBL" id="CP053085">
    <property type="protein sequence ID" value="QJR36378.1"/>
    <property type="molecule type" value="Genomic_DNA"/>
</dbReference>
<dbReference type="InterPro" id="IPR036059">
    <property type="entry name" value="TldD/PmbA_sf"/>
</dbReference>
<evidence type="ECO:0000313" key="9">
    <source>
        <dbReference type="EMBL" id="QJR36378.1"/>
    </source>
</evidence>
<organism evidence="9 10">
    <name type="scientific">Gemmatimonas groenlandica</name>
    <dbReference type="NCBI Taxonomy" id="2732249"/>
    <lineage>
        <taxon>Bacteria</taxon>
        <taxon>Pseudomonadati</taxon>
        <taxon>Gemmatimonadota</taxon>
        <taxon>Gemmatimonadia</taxon>
        <taxon>Gemmatimonadales</taxon>
        <taxon>Gemmatimonadaceae</taxon>
        <taxon>Gemmatimonas</taxon>
    </lineage>
</organism>
<dbReference type="GO" id="GO:0006508">
    <property type="term" value="P:proteolysis"/>
    <property type="evidence" value="ECO:0007669"/>
    <property type="project" value="UniProtKB-KW"/>
</dbReference>
<reference evidence="9 10" key="1">
    <citation type="submission" date="2020-05" db="EMBL/GenBank/DDBJ databases">
        <title>Complete genome sequence of Gemmatimonas greenlandica TET16.</title>
        <authorList>
            <person name="Zeng Y."/>
        </authorList>
    </citation>
    <scope>NUCLEOTIDE SEQUENCE [LARGE SCALE GENOMIC DNA]</scope>
    <source>
        <strain evidence="9 10">TET16</strain>
    </source>
</reference>
<dbReference type="InterPro" id="IPR045570">
    <property type="entry name" value="Metalloprtase-TldD/E_cen_dom"/>
</dbReference>
<dbReference type="PROSITE" id="PS51318">
    <property type="entry name" value="TAT"/>
    <property type="match status" value="1"/>
</dbReference>
<dbReference type="Pfam" id="PF10518">
    <property type="entry name" value="TAT_signal"/>
    <property type="match status" value="1"/>
</dbReference>
<keyword evidence="10" id="KW-1185">Reference proteome</keyword>
<proteinExistence type="inferred from homology"/>
<dbReference type="InterPro" id="IPR035068">
    <property type="entry name" value="TldD/PmbA_N"/>
</dbReference>
<name>A0A6M4IQV4_9BACT</name>
<evidence type="ECO:0000256" key="3">
    <source>
        <dbReference type="ARBA" id="ARBA00022801"/>
    </source>
</evidence>
<accession>A0A6M4IQV4</accession>
<feature type="domain" description="Metalloprotease TldD/E C-terminal" evidence="7">
    <location>
        <begin position="286"/>
        <end position="506"/>
    </location>
</feature>
<keyword evidence="2" id="KW-0645">Protease</keyword>
<dbReference type="Gene3D" id="3.30.2290.10">
    <property type="entry name" value="PmbA/TldD superfamily"/>
    <property type="match status" value="1"/>
</dbReference>
<dbReference type="Pfam" id="PF19289">
    <property type="entry name" value="PmbA_TldD_3rd"/>
    <property type="match status" value="1"/>
</dbReference>
<evidence type="ECO:0000313" key="10">
    <source>
        <dbReference type="Proteomes" id="UP000500938"/>
    </source>
</evidence>
<feature type="chain" id="PRO_5026754510" evidence="5">
    <location>
        <begin position="29"/>
        <end position="549"/>
    </location>
</feature>
<dbReference type="RefSeq" id="WP_171225810.1">
    <property type="nucleotide sequence ID" value="NZ_CP053085.1"/>
</dbReference>
<evidence type="ECO:0000259" key="8">
    <source>
        <dbReference type="Pfam" id="PF19290"/>
    </source>
</evidence>
<feature type="domain" description="Metalloprotease TldD/E N-terminal" evidence="6">
    <location>
        <begin position="73"/>
        <end position="137"/>
    </location>
</feature>
<dbReference type="SUPFAM" id="SSF111283">
    <property type="entry name" value="Putative modulator of DNA gyrase, PmbA/TldD"/>
    <property type="match status" value="1"/>
</dbReference>
<evidence type="ECO:0000256" key="4">
    <source>
        <dbReference type="ARBA" id="ARBA00023049"/>
    </source>
</evidence>
<dbReference type="Proteomes" id="UP000500938">
    <property type="component" value="Chromosome"/>
</dbReference>
<dbReference type="Pfam" id="PF01523">
    <property type="entry name" value="PmbA_TldD_1st"/>
    <property type="match status" value="1"/>
</dbReference>
<dbReference type="Pfam" id="PF19290">
    <property type="entry name" value="PmbA_TldD_2nd"/>
    <property type="match status" value="1"/>
</dbReference>
<feature type="domain" description="Metalloprotease TldD/E central" evidence="8">
    <location>
        <begin position="168"/>
        <end position="268"/>
    </location>
</feature>
<dbReference type="InterPro" id="IPR051463">
    <property type="entry name" value="Peptidase_U62_metallo"/>
</dbReference>
<evidence type="ECO:0000259" key="6">
    <source>
        <dbReference type="Pfam" id="PF01523"/>
    </source>
</evidence>
<evidence type="ECO:0000259" key="7">
    <source>
        <dbReference type="Pfam" id="PF19289"/>
    </source>
</evidence>
<gene>
    <name evidence="9" type="ORF">HKW67_13130</name>
</gene>
<evidence type="ECO:0000256" key="2">
    <source>
        <dbReference type="ARBA" id="ARBA00022670"/>
    </source>
</evidence>
<dbReference type="KEGG" id="ggr:HKW67_13130"/>
<dbReference type="InterPro" id="IPR019546">
    <property type="entry name" value="TAT_signal_bac_arc"/>
</dbReference>
<feature type="signal peptide" evidence="5">
    <location>
        <begin position="1"/>
        <end position="28"/>
    </location>
</feature>
<dbReference type="InterPro" id="IPR006311">
    <property type="entry name" value="TAT_signal"/>
</dbReference>
<dbReference type="PANTHER" id="PTHR30624:SF10">
    <property type="entry name" value="CONSERVED PROTEIN"/>
    <property type="match status" value="1"/>
</dbReference>